<accession>A0ABW1J0B3</accession>
<proteinExistence type="predicted"/>
<keyword evidence="2" id="KW-1185">Reference proteome</keyword>
<comment type="caution">
    <text evidence="1">The sequence shown here is derived from an EMBL/GenBank/DDBJ whole genome shotgun (WGS) entry which is preliminary data.</text>
</comment>
<organism evidence="1 2">
    <name type="scientific">Pseudonocardia hispaniensis</name>
    <dbReference type="NCBI Taxonomy" id="904933"/>
    <lineage>
        <taxon>Bacteria</taxon>
        <taxon>Bacillati</taxon>
        <taxon>Actinomycetota</taxon>
        <taxon>Actinomycetes</taxon>
        <taxon>Pseudonocardiales</taxon>
        <taxon>Pseudonocardiaceae</taxon>
        <taxon>Pseudonocardia</taxon>
    </lineage>
</organism>
<reference evidence="2" key="1">
    <citation type="journal article" date="2019" name="Int. J. Syst. Evol. Microbiol.">
        <title>The Global Catalogue of Microorganisms (GCM) 10K type strain sequencing project: providing services to taxonomists for standard genome sequencing and annotation.</title>
        <authorList>
            <consortium name="The Broad Institute Genomics Platform"/>
            <consortium name="The Broad Institute Genome Sequencing Center for Infectious Disease"/>
            <person name="Wu L."/>
            <person name="Ma J."/>
        </authorList>
    </citation>
    <scope>NUCLEOTIDE SEQUENCE [LARGE SCALE GENOMIC DNA]</scope>
    <source>
        <strain evidence="2">CCM 8391</strain>
    </source>
</reference>
<evidence type="ECO:0000313" key="2">
    <source>
        <dbReference type="Proteomes" id="UP001596302"/>
    </source>
</evidence>
<evidence type="ECO:0000313" key="1">
    <source>
        <dbReference type="EMBL" id="MFC5994084.1"/>
    </source>
</evidence>
<dbReference type="Proteomes" id="UP001596302">
    <property type="component" value="Unassembled WGS sequence"/>
</dbReference>
<protein>
    <submittedName>
        <fullName evidence="1">Uncharacterized protein</fullName>
    </submittedName>
</protein>
<gene>
    <name evidence="1" type="ORF">ACFQE5_07650</name>
</gene>
<dbReference type="EMBL" id="JBHSQW010000015">
    <property type="protein sequence ID" value="MFC5994084.1"/>
    <property type="molecule type" value="Genomic_DNA"/>
</dbReference>
<dbReference type="RefSeq" id="WP_379584124.1">
    <property type="nucleotide sequence ID" value="NZ_JBHSQW010000015.1"/>
</dbReference>
<sequence>MAPAELSVLVQGDLPREVLQKIGRAVRQAALDAIADLDLQPPLVERPLADLRLAKTIRRPLADAAIGGPIGFFVAQVER</sequence>
<name>A0ABW1J0B3_9PSEU</name>